<evidence type="ECO:0000256" key="2">
    <source>
        <dbReference type="ARBA" id="ARBA00022723"/>
    </source>
</evidence>
<comment type="caution">
    <text evidence="7">The sequence shown here is derived from an EMBL/GenBank/DDBJ whole genome shotgun (WGS) entry which is preliminary data.</text>
</comment>
<name>A0ABQ3B9M4_9GAMM</name>
<keyword evidence="5" id="KW-0408">Iron</keyword>
<dbReference type="SMART" id="SM00558">
    <property type="entry name" value="JmjC"/>
    <property type="match status" value="1"/>
</dbReference>
<dbReference type="RefSeq" id="WP_189578165.1">
    <property type="nucleotide sequence ID" value="NZ_BMXV01000010.1"/>
</dbReference>
<dbReference type="PANTHER" id="PTHR13096:SF8">
    <property type="entry name" value="RIBOSOMAL OXYGENASE 1"/>
    <property type="match status" value="1"/>
</dbReference>
<dbReference type="InterPro" id="IPR003347">
    <property type="entry name" value="JmjC_dom"/>
</dbReference>
<dbReference type="Pfam" id="PF08007">
    <property type="entry name" value="JmjC_2"/>
    <property type="match status" value="1"/>
</dbReference>
<evidence type="ECO:0000313" key="8">
    <source>
        <dbReference type="Proteomes" id="UP000601597"/>
    </source>
</evidence>
<dbReference type="SUPFAM" id="SSF51197">
    <property type="entry name" value="Clavaminate synthase-like"/>
    <property type="match status" value="1"/>
</dbReference>
<dbReference type="EMBL" id="BMXV01000010">
    <property type="protein sequence ID" value="GGY84851.1"/>
    <property type="molecule type" value="Genomic_DNA"/>
</dbReference>
<gene>
    <name evidence="7" type="ORF">GCM10007071_35130</name>
</gene>
<keyword evidence="8" id="KW-1185">Reference proteome</keyword>
<evidence type="ECO:0000256" key="1">
    <source>
        <dbReference type="ARBA" id="ARBA00001954"/>
    </source>
</evidence>
<feature type="domain" description="JmjC" evidence="6">
    <location>
        <begin position="101"/>
        <end position="229"/>
    </location>
</feature>
<dbReference type="InterPro" id="IPR046799">
    <property type="entry name" value="ROXA-like_wH"/>
</dbReference>
<organism evidence="7 8">
    <name type="scientific">Marinobacter zhanjiangensis</name>
    <dbReference type="NCBI Taxonomy" id="578215"/>
    <lineage>
        <taxon>Bacteria</taxon>
        <taxon>Pseudomonadati</taxon>
        <taxon>Pseudomonadota</taxon>
        <taxon>Gammaproteobacteria</taxon>
        <taxon>Pseudomonadales</taxon>
        <taxon>Marinobacteraceae</taxon>
        <taxon>Marinobacter</taxon>
    </lineage>
</organism>
<evidence type="ECO:0000256" key="5">
    <source>
        <dbReference type="ARBA" id="ARBA00023004"/>
    </source>
</evidence>
<dbReference type="PROSITE" id="PS51184">
    <property type="entry name" value="JMJC"/>
    <property type="match status" value="1"/>
</dbReference>
<comment type="cofactor">
    <cofactor evidence="1">
        <name>Fe(2+)</name>
        <dbReference type="ChEBI" id="CHEBI:29033"/>
    </cofactor>
</comment>
<sequence length="388" mass="42932">MTVPDRLPGGMPAETFLREYWQKKPLVIRQAFPDGVGCPVDADELAGLACEQAVESRIVVEQENGNPWQLHNGPFSTDRFTSPPTGNWTLLVQGLDHWVPEVADILDHFRFIPNWRLDDIMASYAPPGGSVGPHYDQYDVFLVQAEGHRRWQFGGQCSEQSPRVEGTPLRILKDWQPQEDVLLEPGDMLYLPPGIGHHGVAEDDCITLSVGFRAPTVDDLLTSFTDFLCSETDVSAHLPDSHPALPDNPGTIGQGVLDQLEAEIRSRLSDRRQLALWFGQFSTAPKNSDIVIPAEPQATTDDLVGALSDAGRLRWNEGSRFAYTELDDQTALFVDGERYLLSGDARPLAPLLCASSRPDTAKIAHLCQDPALAELMTVLYNQGSLYFE</sequence>
<protein>
    <submittedName>
        <fullName evidence="7">Cupin</fullName>
    </submittedName>
</protein>
<evidence type="ECO:0000256" key="4">
    <source>
        <dbReference type="ARBA" id="ARBA00023002"/>
    </source>
</evidence>
<proteinExistence type="predicted"/>
<keyword evidence="4" id="KW-0560">Oxidoreductase</keyword>
<keyword evidence="2" id="KW-0479">Metal-binding</keyword>
<dbReference type="Gene3D" id="2.60.120.650">
    <property type="entry name" value="Cupin"/>
    <property type="match status" value="1"/>
</dbReference>
<evidence type="ECO:0000256" key="3">
    <source>
        <dbReference type="ARBA" id="ARBA00022964"/>
    </source>
</evidence>
<dbReference type="InterPro" id="IPR039994">
    <property type="entry name" value="NO66-like"/>
</dbReference>
<keyword evidence="3" id="KW-0223">Dioxygenase</keyword>
<evidence type="ECO:0000259" key="6">
    <source>
        <dbReference type="PROSITE" id="PS51184"/>
    </source>
</evidence>
<dbReference type="PANTHER" id="PTHR13096">
    <property type="entry name" value="MINA53 MYC INDUCED NUCLEAR ANTIGEN"/>
    <property type="match status" value="1"/>
</dbReference>
<accession>A0ABQ3B9M4</accession>
<dbReference type="Proteomes" id="UP000601597">
    <property type="component" value="Unassembled WGS sequence"/>
</dbReference>
<reference evidence="8" key="1">
    <citation type="journal article" date="2019" name="Int. J. Syst. Evol. Microbiol.">
        <title>The Global Catalogue of Microorganisms (GCM) 10K type strain sequencing project: providing services to taxonomists for standard genome sequencing and annotation.</title>
        <authorList>
            <consortium name="The Broad Institute Genomics Platform"/>
            <consortium name="The Broad Institute Genome Sequencing Center for Infectious Disease"/>
            <person name="Wu L."/>
            <person name="Ma J."/>
        </authorList>
    </citation>
    <scope>NUCLEOTIDE SEQUENCE [LARGE SCALE GENOMIC DNA]</scope>
    <source>
        <strain evidence="8">KCTC 22280</strain>
    </source>
</reference>
<evidence type="ECO:0000313" key="7">
    <source>
        <dbReference type="EMBL" id="GGY84851.1"/>
    </source>
</evidence>
<dbReference type="Pfam" id="PF20514">
    <property type="entry name" value="WHD_ROXA"/>
    <property type="match status" value="1"/>
</dbReference>
<dbReference type="Gene3D" id="3.40.366.30">
    <property type="entry name" value="50S ribosomal protein L16 arginine hydroxylase, Chain A, Domain 2"/>
    <property type="match status" value="1"/>
</dbReference>